<proteinExistence type="predicted"/>
<reference evidence="1 2" key="1">
    <citation type="submission" date="2016-07" db="EMBL/GenBank/DDBJ databases">
        <title>Pervasive Adenine N6-methylation of Active Genes in Fungi.</title>
        <authorList>
            <consortium name="DOE Joint Genome Institute"/>
            <person name="Mondo S.J."/>
            <person name="Dannebaum R.O."/>
            <person name="Kuo R.C."/>
            <person name="Labutti K."/>
            <person name="Haridas S."/>
            <person name="Kuo A."/>
            <person name="Salamov A."/>
            <person name="Ahrendt S.R."/>
            <person name="Lipzen A."/>
            <person name="Sullivan W."/>
            <person name="Andreopoulos W.B."/>
            <person name="Clum A."/>
            <person name="Lindquist E."/>
            <person name="Daum C."/>
            <person name="Ramamoorthy G.K."/>
            <person name="Gryganskyi A."/>
            <person name="Culley D."/>
            <person name="Magnuson J.K."/>
            <person name="James T.Y."/>
            <person name="O'Malley M.A."/>
            <person name="Stajich J.E."/>
            <person name="Spatafora J.W."/>
            <person name="Visel A."/>
            <person name="Grigoriev I.V."/>
        </authorList>
    </citation>
    <scope>NUCLEOTIDE SEQUENCE [LARGE SCALE GENOMIC DNA]</scope>
    <source>
        <strain evidence="1 2">PL171</strain>
    </source>
</reference>
<dbReference type="PANTHER" id="PTHR46579">
    <property type="entry name" value="F5/8 TYPE C DOMAIN-CONTAINING PROTEIN-RELATED"/>
    <property type="match status" value="1"/>
</dbReference>
<dbReference type="AlphaFoldDB" id="A0A1Y2H4W0"/>
<comment type="caution">
    <text evidence="1">The sequence shown here is derived from an EMBL/GenBank/DDBJ whole genome shotgun (WGS) entry which is preliminary data.</text>
</comment>
<feature type="non-terminal residue" evidence="1">
    <location>
        <position position="1"/>
    </location>
</feature>
<dbReference type="Proteomes" id="UP000193411">
    <property type="component" value="Unassembled WGS sequence"/>
</dbReference>
<gene>
    <name evidence="1" type="ORF">BCR44DRAFT_1449269</name>
</gene>
<evidence type="ECO:0000313" key="2">
    <source>
        <dbReference type="Proteomes" id="UP000193411"/>
    </source>
</evidence>
<protein>
    <submittedName>
        <fullName evidence="1">Uncharacterized protein</fullName>
    </submittedName>
</protein>
<sequence length="304" mass="33567">VDLLHGFFTFLRKHYGDTAITPNMHFALHYDKSIDNTGPTPATWLFRFEQANGEFVSLNNPGRQMPEVVMRALIIERAADLFLAKPAHSHNEHEVELLAAAVKSRQPTRLAADLLFPSPESAVTLDSPSVKYLDPGALRTVGLFLDQHFHTLQGYGIDRSWSSARAFMVQTEVAKSCQVRGQQLRVGKSIMIVNASEFGGGREDVALLIDIFKVAGVVLGAFDVAVPWAVESIGVHAEIVERLKVAGIKYAAFPRVQDRVLLPLAVVTHRIAFHPRAPLSYSPSHPDIRGRPFFVVGCVPIPVY</sequence>
<keyword evidence="2" id="KW-1185">Reference proteome</keyword>
<evidence type="ECO:0000313" key="1">
    <source>
        <dbReference type="EMBL" id="ORZ29607.1"/>
    </source>
</evidence>
<dbReference type="PANTHER" id="PTHR46579:SF1">
    <property type="entry name" value="F5_8 TYPE C DOMAIN-CONTAINING PROTEIN"/>
    <property type="match status" value="1"/>
</dbReference>
<name>A0A1Y2H4W0_9FUNG</name>
<dbReference type="EMBL" id="MCFL01000155">
    <property type="protein sequence ID" value="ORZ29607.1"/>
    <property type="molecule type" value="Genomic_DNA"/>
</dbReference>
<accession>A0A1Y2H4W0</accession>
<organism evidence="1 2">
    <name type="scientific">Catenaria anguillulae PL171</name>
    <dbReference type="NCBI Taxonomy" id="765915"/>
    <lineage>
        <taxon>Eukaryota</taxon>
        <taxon>Fungi</taxon>
        <taxon>Fungi incertae sedis</taxon>
        <taxon>Blastocladiomycota</taxon>
        <taxon>Blastocladiomycetes</taxon>
        <taxon>Blastocladiales</taxon>
        <taxon>Catenariaceae</taxon>
        <taxon>Catenaria</taxon>
    </lineage>
</organism>